<name>A0A1X7BNF8_9RHOB</name>
<dbReference type="PANTHER" id="PTHR46796:SF6">
    <property type="entry name" value="ARAC SUBFAMILY"/>
    <property type="match status" value="1"/>
</dbReference>
<sequence length="278" mass="31159">MDQLLNHVRGFSFGGMTYERGGLFGPILRPYVSLIMVETGTCTLRADGKLVKVSSGQTGIAAAETKFEFDYQKDVQTTVIWCEGFLPEGALTDRDKTQSKMAPIATTSNIQNLCKIGLDIGHASRPDLNSLRDALGQAVCRAYIYEARKDVENQNIPGNILRARRFIEENLGNDAVNISVIAAQASLTPQHLIASFKRHFGVTPSRYLWRMRANRARQLLIHTQFSQSEIAHRCGYRSLPHYSRSIRSLFGMTPAQLRRDMGFTQPSNSDESVRDLIF</sequence>
<evidence type="ECO:0000313" key="6">
    <source>
        <dbReference type="Proteomes" id="UP000193224"/>
    </source>
</evidence>
<dbReference type="AlphaFoldDB" id="A0A1X7BNF8"/>
<evidence type="ECO:0000256" key="2">
    <source>
        <dbReference type="ARBA" id="ARBA00023125"/>
    </source>
</evidence>
<feature type="domain" description="HTH araC/xylS-type" evidence="4">
    <location>
        <begin position="161"/>
        <end position="260"/>
    </location>
</feature>
<keyword evidence="1" id="KW-0805">Transcription regulation</keyword>
<dbReference type="EMBL" id="FWXB01000002">
    <property type="protein sequence ID" value="SMC11152.1"/>
    <property type="molecule type" value="Genomic_DNA"/>
</dbReference>
<dbReference type="InterPro" id="IPR018060">
    <property type="entry name" value="HTH_AraC"/>
</dbReference>
<evidence type="ECO:0000256" key="1">
    <source>
        <dbReference type="ARBA" id="ARBA00023015"/>
    </source>
</evidence>
<keyword evidence="6" id="KW-1185">Reference proteome</keyword>
<dbReference type="Pfam" id="PF12833">
    <property type="entry name" value="HTH_18"/>
    <property type="match status" value="1"/>
</dbReference>
<evidence type="ECO:0000313" key="5">
    <source>
        <dbReference type="EMBL" id="SMC11152.1"/>
    </source>
</evidence>
<dbReference type="InterPro" id="IPR050204">
    <property type="entry name" value="AraC_XylS_family_regulators"/>
</dbReference>
<dbReference type="SMART" id="SM00342">
    <property type="entry name" value="HTH_ARAC"/>
    <property type="match status" value="1"/>
</dbReference>
<dbReference type="Proteomes" id="UP000193224">
    <property type="component" value="Unassembled WGS sequence"/>
</dbReference>
<keyword evidence="2" id="KW-0238">DNA-binding</keyword>
<proteinExistence type="predicted"/>
<dbReference type="PROSITE" id="PS01124">
    <property type="entry name" value="HTH_ARAC_FAMILY_2"/>
    <property type="match status" value="1"/>
</dbReference>
<accession>A0A1X7BNF8</accession>
<gene>
    <name evidence="5" type="primary">rhaS</name>
    <name evidence="5" type="ORF">ROA7745_00962</name>
</gene>
<dbReference type="GO" id="GO:0003700">
    <property type="term" value="F:DNA-binding transcription factor activity"/>
    <property type="evidence" value="ECO:0007669"/>
    <property type="project" value="InterPro"/>
</dbReference>
<evidence type="ECO:0000259" key="4">
    <source>
        <dbReference type="PROSITE" id="PS01124"/>
    </source>
</evidence>
<organism evidence="5 6">
    <name type="scientific">Roseovarius aestuarii</name>
    <dbReference type="NCBI Taxonomy" id="475083"/>
    <lineage>
        <taxon>Bacteria</taxon>
        <taxon>Pseudomonadati</taxon>
        <taxon>Pseudomonadota</taxon>
        <taxon>Alphaproteobacteria</taxon>
        <taxon>Rhodobacterales</taxon>
        <taxon>Roseobacteraceae</taxon>
        <taxon>Roseovarius</taxon>
    </lineage>
</organism>
<dbReference type="PANTHER" id="PTHR46796">
    <property type="entry name" value="HTH-TYPE TRANSCRIPTIONAL ACTIVATOR RHAS-RELATED"/>
    <property type="match status" value="1"/>
</dbReference>
<keyword evidence="3" id="KW-0804">Transcription</keyword>
<dbReference type="GO" id="GO:0043565">
    <property type="term" value="F:sequence-specific DNA binding"/>
    <property type="evidence" value="ECO:0007669"/>
    <property type="project" value="InterPro"/>
</dbReference>
<dbReference type="SUPFAM" id="SSF46689">
    <property type="entry name" value="Homeodomain-like"/>
    <property type="match status" value="2"/>
</dbReference>
<dbReference type="Gene3D" id="1.10.10.60">
    <property type="entry name" value="Homeodomain-like"/>
    <property type="match status" value="2"/>
</dbReference>
<dbReference type="OrthoDB" id="9814125at2"/>
<evidence type="ECO:0000256" key="3">
    <source>
        <dbReference type="ARBA" id="ARBA00023163"/>
    </source>
</evidence>
<protein>
    <submittedName>
        <fullName evidence="5">HTH-type transcriptional activator RhaS</fullName>
    </submittedName>
</protein>
<dbReference type="InterPro" id="IPR009057">
    <property type="entry name" value="Homeodomain-like_sf"/>
</dbReference>
<reference evidence="5 6" key="1">
    <citation type="submission" date="2017-03" db="EMBL/GenBank/DDBJ databases">
        <authorList>
            <person name="Afonso C.L."/>
            <person name="Miller P.J."/>
            <person name="Scott M.A."/>
            <person name="Spackman E."/>
            <person name="Goraichik I."/>
            <person name="Dimitrov K.M."/>
            <person name="Suarez D.L."/>
            <person name="Swayne D.E."/>
        </authorList>
    </citation>
    <scope>NUCLEOTIDE SEQUENCE [LARGE SCALE GENOMIC DNA]</scope>
    <source>
        <strain evidence="5 6">CECT 7745</strain>
    </source>
</reference>
<dbReference type="RefSeq" id="WP_085799097.1">
    <property type="nucleotide sequence ID" value="NZ_FWXB01000002.1"/>
</dbReference>